<dbReference type="GeneID" id="87862162"/>
<gene>
    <name evidence="2" type="ORF">B0H65DRAFT_432480</name>
</gene>
<dbReference type="RefSeq" id="XP_062678337.1">
    <property type="nucleotide sequence ID" value="XM_062825008.1"/>
</dbReference>
<evidence type="ECO:0000313" key="3">
    <source>
        <dbReference type="Proteomes" id="UP001278500"/>
    </source>
</evidence>
<organism evidence="2 3">
    <name type="scientific">Neurospora tetraspora</name>
    <dbReference type="NCBI Taxonomy" id="94610"/>
    <lineage>
        <taxon>Eukaryota</taxon>
        <taxon>Fungi</taxon>
        <taxon>Dikarya</taxon>
        <taxon>Ascomycota</taxon>
        <taxon>Pezizomycotina</taxon>
        <taxon>Sordariomycetes</taxon>
        <taxon>Sordariomycetidae</taxon>
        <taxon>Sordariales</taxon>
        <taxon>Sordariaceae</taxon>
        <taxon>Neurospora</taxon>
    </lineage>
</organism>
<evidence type="ECO:0000256" key="1">
    <source>
        <dbReference type="SAM" id="MobiDB-lite"/>
    </source>
</evidence>
<keyword evidence="3" id="KW-1185">Reference proteome</keyword>
<accession>A0AAE0J9T9</accession>
<feature type="region of interest" description="Disordered" evidence="1">
    <location>
        <begin position="1"/>
        <end position="36"/>
    </location>
</feature>
<evidence type="ECO:0000313" key="2">
    <source>
        <dbReference type="EMBL" id="KAK3338977.1"/>
    </source>
</evidence>
<sequence>MHGRQEGAHRNAVEQLRPPQDPVVIRDTPLEGRRNWTHEPTNFTVRLARSGGRSSESRQRMVFFTNFDAVAFDIDFLIKHIKPDEPNLLSTLGEKI</sequence>
<dbReference type="Proteomes" id="UP001278500">
    <property type="component" value="Unassembled WGS sequence"/>
</dbReference>
<reference evidence="2" key="1">
    <citation type="journal article" date="2023" name="Mol. Phylogenet. Evol.">
        <title>Genome-scale phylogeny and comparative genomics of the fungal order Sordariales.</title>
        <authorList>
            <person name="Hensen N."/>
            <person name="Bonometti L."/>
            <person name="Westerberg I."/>
            <person name="Brannstrom I.O."/>
            <person name="Guillou S."/>
            <person name="Cros-Aarteil S."/>
            <person name="Calhoun S."/>
            <person name="Haridas S."/>
            <person name="Kuo A."/>
            <person name="Mondo S."/>
            <person name="Pangilinan J."/>
            <person name="Riley R."/>
            <person name="LaButti K."/>
            <person name="Andreopoulos B."/>
            <person name="Lipzen A."/>
            <person name="Chen C."/>
            <person name="Yan M."/>
            <person name="Daum C."/>
            <person name="Ng V."/>
            <person name="Clum A."/>
            <person name="Steindorff A."/>
            <person name="Ohm R.A."/>
            <person name="Martin F."/>
            <person name="Silar P."/>
            <person name="Natvig D.O."/>
            <person name="Lalanne C."/>
            <person name="Gautier V."/>
            <person name="Ament-Velasquez S.L."/>
            <person name="Kruys A."/>
            <person name="Hutchinson M.I."/>
            <person name="Powell A.J."/>
            <person name="Barry K."/>
            <person name="Miller A.N."/>
            <person name="Grigoriev I.V."/>
            <person name="Debuchy R."/>
            <person name="Gladieux P."/>
            <person name="Hiltunen Thoren M."/>
            <person name="Johannesson H."/>
        </authorList>
    </citation>
    <scope>NUCLEOTIDE SEQUENCE</scope>
    <source>
        <strain evidence="2">CBS 560.94</strain>
    </source>
</reference>
<feature type="compositionally biased region" description="Basic and acidic residues" evidence="1">
    <location>
        <begin position="1"/>
        <end position="12"/>
    </location>
</feature>
<proteinExistence type="predicted"/>
<reference evidence="2" key="2">
    <citation type="submission" date="2023-06" db="EMBL/GenBank/DDBJ databases">
        <authorList>
            <consortium name="Lawrence Berkeley National Laboratory"/>
            <person name="Haridas S."/>
            <person name="Hensen N."/>
            <person name="Bonometti L."/>
            <person name="Westerberg I."/>
            <person name="Brannstrom I.O."/>
            <person name="Guillou S."/>
            <person name="Cros-Aarteil S."/>
            <person name="Calhoun S."/>
            <person name="Kuo A."/>
            <person name="Mondo S."/>
            <person name="Pangilinan J."/>
            <person name="Riley R."/>
            <person name="Labutti K."/>
            <person name="Andreopoulos B."/>
            <person name="Lipzen A."/>
            <person name="Chen C."/>
            <person name="Yanf M."/>
            <person name="Daum C."/>
            <person name="Ng V."/>
            <person name="Clum A."/>
            <person name="Steindorff A."/>
            <person name="Ohm R."/>
            <person name="Martin F."/>
            <person name="Silar P."/>
            <person name="Natvig D."/>
            <person name="Lalanne C."/>
            <person name="Gautier V."/>
            <person name="Ament-Velasquez S.L."/>
            <person name="Kruys A."/>
            <person name="Hutchinson M.I."/>
            <person name="Powell A.J."/>
            <person name="Barry K."/>
            <person name="Miller A.N."/>
            <person name="Grigoriev I.V."/>
            <person name="Debuchy R."/>
            <person name="Gladieux P."/>
            <person name="Thoren M.H."/>
            <person name="Johannesson H."/>
        </authorList>
    </citation>
    <scope>NUCLEOTIDE SEQUENCE</scope>
    <source>
        <strain evidence="2">CBS 560.94</strain>
    </source>
</reference>
<dbReference type="AlphaFoldDB" id="A0AAE0J9T9"/>
<comment type="caution">
    <text evidence="2">The sequence shown here is derived from an EMBL/GenBank/DDBJ whole genome shotgun (WGS) entry which is preliminary data.</text>
</comment>
<name>A0AAE0J9T9_9PEZI</name>
<dbReference type="EMBL" id="JAUEPP010000007">
    <property type="protein sequence ID" value="KAK3338977.1"/>
    <property type="molecule type" value="Genomic_DNA"/>
</dbReference>
<protein>
    <submittedName>
        <fullName evidence="2">Uncharacterized protein</fullName>
    </submittedName>
</protein>